<gene>
    <name evidence="2" type="ORF">SDC9_165938</name>
</gene>
<reference evidence="2" key="1">
    <citation type="submission" date="2019-08" db="EMBL/GenBank/DDBJ databases">
        <authorList>
            <person name="Kucharzyk K."/>
            <person name="Murdoch R.W."/>
            <person name="Higgins S."/>
            <person name="Loffler F."/>
        </authorList>
    </citation>
    <scope>NUCLEOTIDE SEQUENCE</scope>
</reference>
<sequence>MGPRCIEPIPNPLVAAHDRKATDQEPSQHHPSKKYPGGGRPRLRLVALGNPDHGHQTEQAKAERQKKGSAIAPSSEIRRHRL</sequence>
<protein>
    <submittedName>
        <fullName evidence="2">Uncharacterized protein</fullName>
    </submittedName>
</protein>
<evidence type="ECO:0000313" key="2">
    <source>
        <dbReference type="EMBL" id="MPN18578.1"/>
    </source>
</evidence>
<accession>A0A645FVN6</accession>
<proteinExistence type="predicted"/>
<dbReference type="EMBL" id="VSSQ01065941">
    <property type="protein sequence ID" value="MPN18578.1"/>
    <property type="molecule type" value="Genomic_DNA"/>
</dbReference>
<organism evidence="2">
    <name type="scientific">bioreactor metagenome</name>
    <dbReference type="NCBI Taxonomy" id="1076179"/>
    <lineage>
        <taxon>unclassified sequences</taxon>
        <taxon>metagenomes</taxon>
        <taxon>ecological metagenomes</taxon>
    </lineage>
</organism>
<feature type="compositionally biased region" description="Basic and acidic residues" evidence="1">
    <location>
        <begin position="16"/>
        <end position="28"/>
    </location>
</feature>
<name>A0A645FVN6_9ZZZZ</name>
<evidence type="ECO:0000256" key="1">
    <source>
        <dbReference type="SAM" id="MobiDB-lite"/>
    </source>
</evidence>
<feature type="region of interest" description="Disordered" evidence="1">
    <location>
        <begin position="1"/>
        <end position="82"/>
    </location>
</feature>
<dbReference type="AlphaFoldDB" id="A0A645FVN6"/>
<comment type="caution">
    <text evidence="2">The sequence shown here is derived from an EMBL/GenBank/DDBJ whole genome shotgun (WGS) entry which is preliminary data.</text>
</comment>
<feature type="compositionally biased region" description="Basic and acidic residues" evidence="1">
    <location>
        <begin position="52"/>
        <end position="66"/>
    </location>
</feature>